<dbReference type="Gene3D" id="2.60.40.3140">
    <property type="match status" value="1"/>
</dbReference>
<evidence type="ECO:0000256" key="1">
    <source>
        <dbReference type="SAM" id="SignalP"/>
    </source>
</evidence>
<dbReference type="Proteomes" id="UP000256257">
    <property type="component" value="Unassembled WGS sequence"/>
</dbReference>
<protein>
    <submittedName>
        <fullName evidence="3">DUF3857 domain-containing protein</fullName>
    </submittedName>
</protein>
<evidence type="ECO:0000313" key="3">
    <source>
        <dbReference type="EMBL" id="REC46495.1"/>
    </source>
</evidence>
<keyword evidence="1" id="KW-0732">Signal</keyword>
<evidence type="ECO:0000313" key="4">
    <source>
        <dbReference type="Proteomes" id="UP000256257"/>
    </source>
</evidence>
<dbReference type="InterPro" id="IPR024618">
    <property type="entry name" value="DUF3857"/>
</dbReference>
<dbReference type="SUPFAM" id="SSF54001">
    <property type="entry name" value="Cysteine proteinases"/>
    <property type="match status" value="1"/>
</dbReference>
<dbReference type="Gene3D" id="2.60.120.1130">
    <property type="match status" value="1"/>
</dbReference>
<feature type="domain" description="DUF3857" evidence="2">
    <location>
        <begin position="55"/>
        <end position="213"/>
    </location>
</feature>
<dbReference type="InterPro" id="IPR038765">
    <property type="entry name" value="Papain-like_cys_pep_sf"/>
</dbReference>
<name>A0A3D9AYS2_9FLAO</name>
<dbReference type="EMBL" id="QNVV01000013">
    <property type="protein sequence ID" value="REC46495.1"/>
    <property type="molecule type" value="Genomic_DNA"/>
</dbReference>
<sequence>MMKILCLGALSAASIFFAQSYPVSAIPEDLKKNAGAVIRKEFQRIEINNIDDIVYKKSSAITILNKDAVPYSIPRIGYSKGANASGIKVVIYDEKGLKVKSYSKSDFVDIAANPQGTFYSDNRMLILPYNYQHFPYTIEFSYELKDENTVFIPDFIPFYEYNVSLQESNLSIINKTPIKLRSKVYDSPYSYASVQVKNESAGSSYSFRNIPAIDKEGLGPSPQRILPKVSFSLDQFNLVGKKGSIISWQDFGKWYYDNLLSPVSVSTPQIKSEIESLHLTGSTEEKVKKVYQYMQSKTRYIFVALGIGGWQPMLPDEVQKKGYGDCKGLTNYMKMLLDEAGIPSYYCIINADASPISFDKEFPKMSGNHVILMVPTEKGNIWLENTSQEMAFNHLGFSTTDRNVLAVKPEGIEIIQTPSYTAEESKGIQTITIQLGTHNSVSGTARFSYQGSQYDYNLVYLMLAEKERKEQLKNKLSSLNIEQLDINKIVNNKDLATIDFDINFKADNYVKMLGSSYIFRAVPIYTDALRIEDENRVLPFEHKLPSQDEYAIDYQLPAGYFIEEVPRDVNLDSEFGTYSLSFSKKEDQLLVKRVLRINKGLYPKEKYNDYVRFRKKIFAADHAKILMSKKI</sequence>
<evidence type="ECO:0000259" key="2">
    <source>
        <dbReference type="Pfam" id="PF12969"/>
    </source>
</evidence>
<dbReference type="AlphaFoldDB" id="A0A3D9AYS2"/>
<proteinExistence type="predicted"/>
<dbReference type="Pfam" id="PF12969">
    <property type="entry name" value="DUF3857"/>
    <property type="match status" value="1"/>
</dbReference>
<dbReference type="RefSeq" id="WP_115929024.1">
    <property type="nucleotide sequence ID" value="NZ_QNVV01000013.1"/>
</dbReference>
<comment type="caution">
    <text evidence="3">The sequence shown here is derived from an EMBL/GenBank/DDBJ whole genome shotgun (WGS) entry which is preliminary data.</text>
</comment>
<feature type="chain" id="PRO_5017567159" evidence="1">
    <location>
        <begin position="19"/>
        <end position="631"/>
    </location>
</feature>
<accession>A0A3D9AYS2</accession>
<dbReference type="Gene3D" id="3.10.620.30">
    <property type="match status" value="1"/>
</dbReference>
<feature type="signal peptide" evidence="1">
    <location>
        <begin position="1"/>
        <end position="18"/>
    </location>
</feature>
<reference evidence="3 4" key="1">
    <citation type="submission" date="2018-06" db="EMBL/GenBank/DDBJ databases">
        <title>Novel Chryseobacterium species.</title>
        <authorList>
            <person name="Newman J."/>
            <person name="Hugo C."/>
            <person name="Oosthuizen L."/>
            <person name="Charimba G."/>
        </authorList>
    </citation>
    <scope>NUCLEOTIDE SEQUENCE [LARGE SCALE GENOMIC DNA]</scope>
    <source>
        <strain evidence="3 4">7_F195</strain>
    </source>
</reference>
<dbReference type="OrthoDB" id="8595007at2"/>
<keyword evidence="4" id="KW-1185">Reference proteome</keyword>
<organism evidence="3 4">
    <name type="scientific">Chryseobacterium pennipullorum</name>
    <dbReference type="NCBI Taxonomy" id="2258963"/>
    <lineage>
        <taxon>Bacteria</taxon>
        <taxon>Pseudomonadati</taxon>
        <taxon>Bacteroidota</taxon>
        <taxon>Flavobacteriia</taxon>
        <taxon>Flavobacteriales</taxon>
        <taxon>Weeksellaceae</taxon>
        <taxon>Chryseobacterium group</taxon>
        <taxon>Chryseobacterium</taxon>
    </lineage>
</organism>
<gene>
    <name evidence="3" type="ORF">DRF67_14570</name>
</gene>